<evidence type="ECO:0000313" key="2">
    <source>
        <dbReference type="EMBL" id="MDT0415510.1"/>
    </source>
</evidence>
<evidence type="ECO:0008006" key="4">
    <source>
        <dbReference type="Google" id="ProtNLM"/>
    </source>
</evidence>
<proteinExistence type="predicted"/>
<organism evidence="2 3">
    <name type="scientific">Streptomyces evansiae</name>
    <dbReference type="NCBI Taxonomy" id="3075535"/>
    <lineage>
        <taxon>Bacteria</taxon>
        <taxon>Bacillati</taxon>
        <taxon>Actinomycetota</taxon>
        <taxon>Actinomycetes</taxon>
        <taxon>Kitasatosporales</taxon>
        <taxon>Streptomycetaceae</taxon>
        <taxon>Streptomyces</taxon>
    </lineage>
</organism>
<name>A0ABD5E237_9ACTN</name>
<evidence type="ECO:0000256" key="1">
    <source>
        <dbReference type="SAM" id="SignalP"/>
    </source>
</evidence>
<accession>A0ABD5E237</accession>
<keyword evidence="1" id="KW-0732">Signal</keyword>
<gene>
    <name evidence="2" type="ORF">RM574_08400</name>
</gene>
<reference evidence="3" key="1">
    <citation type="submission" date="2023-07" db="EMBL/GenBank/DDBJ databases">
        <title>30 novel species of actinomycetes from the DSMZ collection.</title>
        <authorList>
            <person name="Nouioui I."/>
        </authorList>
    </citation>
    <scope>NUCLEOTIDE SEQUENCE [LARGE SCALE GENOMIC DNA]</scope>
    <source>
        <strain evidence="3">DSM 41982</strain>
    </source>
</reference>
<dbReference type="RefSeq" id="WP_311676848.1">
    <property type="nucleotide sequence ID" value="NZ_JAVRER010000009.1"/>
</dbReference>
<protein>
    <recommendedName>
        <fullName evidence="4">Galactose oxidase</fullName>
    </recommendedName>
</protein>
<dbReference type="Proteomes" id="UP001183607">
    <property type="component" value="Unassembled WGS sequence"/>
</dbReference>
<dbReference type="AlphaFoldDB" id="A0ABD5E237"/>
<dbReference type="EMBL" id="JAVRER010000009">
    <property type="protein sequence ID" value="MDT0415510.1"/>
    <property type="molecule type" value="Genomic_DNA"/>
</dbReference>
<comment type="caution">
    <text evidence="2">The sequence shown here is derived from an EMBL/GenBank/DDBJ whole genome shotgun (WGS) entry which is preliminary data.</text>
</comment>
<feature type="signal peptide" evidence="1">
    <location>
        <begin position="1"/>
        <end position="40"/>
    </location>
</feature>
<sequence length="415" mass="42902">MARAARRGAAGRATRAVRGRRAGALVLGLVCAAGAGPAVAAPEPEPRAGAAWHAWRAAGPERNEELRGVTARGPGDAWAVGYRENAAGVDLPVAEHFDGTAWRATTVPGHAGNGELDAVLARGRADVWAVGSWDDAPARQDRALARHWDGARWREVPLPAEPARRSAYPLALAPGRGGEVWAVGVTAEDRVAAPRPLAYRWDGERWTSVPPARPEGEALLSGLAADGAGGLWAVGVAYGEQGEGRPLAEHWDGAAWRSVPAPHTAGRGEALDGVTALAPDDVWAVGASSPPDGTGTRPLVLHWDGAAWTRKEVPDVAGQLHAVTGDGAGGVWAVGEREDATTPAFSLHRDAHGTWRLVPPADGAAGEGASFFDVTRVPGASPGGPALWAVGSTLPRLDPPWRPVVQGYGTRGPGA</sequence>
<evidence type="ECO:0000313" key="3">
    <source>
        <dbReference type="Proteomes" id="UP001183607"/>
    </source>
</evidence>
<feature type="chain" id="PRO_5044743378" description="Galactose oxidase" evidence="1">
    <location>
        <begin position="41"/>
        <end position="415"/>
    </location>
</feature>